<organism evidence="1 2">
    <name type="scientific">Paramecium sonneborni</name>
    <dbReference type="NCBI Taxonomy" id="65129"/>
    <lineage>
        <taxon>Eukaryota</taxon>
        <taxon>Sar</taxon>
        <taxon>Alveolata</taxon>
        <taxon>Ciliophora</taxon>
        <taxon>Intramacronucleata</taxon>
        <taxon>Oligohymenophorea</taxon>
        <taxon>Peniculida</taxon>
        <taxon>Parameciidae</taxon>
        <taxon>Paramecium</taxon>
    </lineage>
</organism>
<dbReference type="Proteomes" id="UP000692954">
    <property type="component" value="Unassembled WGS sequence"/>
</dbReference>
<reference evidence="1" key="1">
    <citation type="submission" date="2021-01" db="EMBL/GenBank/DDBJ databases">
        <authorList>
            <consortium name="Genoscope - CEA"/>
            <person name="William W."/>
        </authorList>
    </citation>
    <scope>NUCLEOTIDE SEQUENCE</scope>
</reference>
<protein>
    <submittedName>
        <fullName evidence="1">Uncharacterized protein</fullName>
    </submittedName>
</protein>
<dbReference type="EMBL" id="CAJJDN010000063">
    <property type="protein sequence ID" value="CAD8095096.1"/>
    <property type="molecule type" value="Genomic_DNA"/>
</dbReference>
<keyword evidence="2" id="KW-1185">Reference proteome</keyword>
<sequence>MMQTFAIAISISAIKSLTLNLNDICHCSQLIQEFECLNSAQECNWDYSSKKCLETPCSEILIQSSCLQQSQRCYWIQGLCQNFTACVNLQGQNQNQCLNQNIFCPTSNGTNCLSPQNLQNCTSISTPNNCNNFVSTTGLCMWNGKSCIEATSCSQLYSNSTPSCDSSRCSFNSTNLCQPKVCGQYLYEYQCAQGISTFGPYLNNIIGCYWNQDSNECQDFDPEIMDNIDCYTYSFGTYHWDKKKGEKGDCVSCFQQLLIFSIIMIILI</sequence>
<evidence type="ECO:0000313" key="1">
    <source>
        <dbReference type="EMBL" id="CAD8095096.1"/>
    </source>
</evidence>
<gene>
    <name evidence="1" type="ORF">PSON_ATCC_30995.1.T0630224</name>
</gene>
<accession>A0A8S1NYI3</accession>
<dbReference type="AlphaFoldDB" id="A0A8S1NYI3"/>
<comment type="caution">
    <text evidence="1">The sequence shown here is derived from an EMBL/GenBank/DDBJ whole genome shotgun (WGS) entry which is preliminary data.</text>
</comment>
<evidence type="ECO:0000313" key="2">
    <source>
        <dbReference type="Proteomes" id="UP000692954"/>
    </source>
</evidence>
<proteinExistence type="predicted"/>
<name>A0A8S1NYI3_9CILI</name>